<dbReference type="EMBL" id="VAWE01000001">
    <property type="protein sequence ID" value="TLQ43519.1"/>
    <property type="molecule type" value="Genomic_DNA"/>
</dbReference>
<dbReference type="GO" id="GO:0004497">
    <property type="term" value="F:monooxygenase activity"/>
    <property type="evidence" value="ECO:0007669"/>
    <property type="project" value="UniProtKB-KW"/>
</dbReference>
<feature type="domain" description="Luciferase-like" evidence="3">
    <location>
        <begin position="13"/>
        <end position="244"/>
    </location>
</feature>
<dbReference type="PANTHER" id="PTHR30137">
    <property type="entry name" value="LUCIFERASE-LIKE MONOOXYGENASE"/>
    <property type="match status" value="1"/>
</dbReference>
<sequence length="323" mass="35447">MAFTVVRFNLVDPEATPDSLAARYRVALDLAAYADERGVDTVQTEEHHGAPDNWLSSPLTFAGAVFGATRRIAVTVSAVIGPLHDPLRLAEDIAVLDLLSGGRLVTVAGIGYRPEEYAAHGVDWHRRGALQDELLETLLAAWTGEEFTHRGRRVRVTPRPYTQPHPLLLVGGSSKAAARRAARFGLPFFPSAHLPGLEVYYHRMREEYGTEGFCMMPAAETPLLHVSEDPDRTWAEYGGHFLHEARTYASWQSSGIRSAVRSSATTVDGLRAEGVYRVLTPDECVGLGAESLVLHPLCGGMPPEEARRSVELFCERVLPRLKG</sequence>
<dbReference type="GO" id="GO:0005829">
    <property type="term" value="C:cytosol"/>
    <property type="evidence" value="ECO:0007669"/>
    <property type="project" value="TreeGrafter"/>
</dbReference>
<organism evidence="4 5">
    <name type="scientific">Streptomyces marianii</name>
    <dbReference type="NCBI Taxonomy" id="1817406"/>
    <lineage>
        <taxon>Bacteria</taxon>
        <taxon>Bacillati</taxon>
        <taxon>Actinomycetota</taxon>
        <taxon>Actinomycetes</taxon>
        <taxon>Kitasatosporales</taxon>
        <taxon>Streptomycetaceae</taxon>
        <taxon>Streptomyces</taxon>
    </lineage>
</organism>
<dbReference type="AlphaFoldDB" id="A0A5R9E3G8"/>
<name>A0A5R9E3G8_9ACTN</name>
<evidence type="ECO:0000256" key="2">
    <source>
        <dbReference type="ARBA" id="ARBA00023033"/>
    </source>
</evidence>
<dbReference type="PANTHER" id="PTHR30137:SF8">
    <property type="entry name" value="BLR5498 PROTEIN"/>
    <property type="match status" value="1"/>
</dbReference>
<dbReference type="Proteomes" id="UP000305921">
    <property type="component" value="Unassembled WGS sequence"/>
</dbReference>
<keyword evidence="2" id="KW-0503">Monooxygenase</keyword>
<evidence type="ECO:0000313" key="5">
    <source>
        <dbReference type="Proteomes" id="UP000305921"/>
    </source>
</evidence>
<dbReference type="InterPro" id="IPR011251">
    <property type="entry name" value="Luciferase-like_dom"/>
</dbReference>
<dbReference type="Gene3D" id="3.20.20.30">
    <property type="entry name" value="Luciferase-like domain"/>
    <property type="match status" value="1"/>
</dbReference>
<dbReference type="OrthoDB" id="3209103at2"/>
<dbReference type="SUPFAM" id="SSF51679">
    <property type="entry name" value="Bacterial luciferase-like"/>
    <property type="match status" value="1"/>
</dbReference>
<comment type="caution">
    <text evidence="4">The sequence shown here is derived from an EMBL/GenBank/DDBJ whole genome shotgun (WGS) entry which is preliminary data.</text>
</comment>
<dbReference type="GO" id="GO:0016705">
    <property type="term" value="F:oxidoreductase activity, acting on paired donors, with incorporation or reduction of molecular oxygen"/>
    <property type="evidence" value="ECO:0007669"/>
    <property type="project" value="InterPro"/>
</dbReference>
<dbReference type="RefSeq" id="WP_138052933.1">
    <property type="nucleotide sequence ID" value="NZ_VAWE01000001.1"/>
</dbReference>
<dbReference type="Pfam" id="PF00296">
    <property type="entry name" value="Bac_luciferase"/>
    <property type="match status" value="1"/>
</dbReference>
<gene>
    <name evidence="4" type="ORF">FEF34_10515</name>
</gene>
<dbReference type="InterPro" id="IPR036661">
    <property type="entry name" value="Luciferase-like_sf"/>
</dbReference>
<accession>A0A5R9E3G8</accession>
<evidence type="ECO:0000313" key="4">
    <source>
        <dbReference type="EMBL" id="TLQ43519.1"/>
    </source>
</evidence>
<protein>
    <submittedName>
        <fullName evidence="4">LLM class flavin-dependent oxidoreductase</fullName>
    </submittedName>
</protein>
<keyword evidence="5" id="KW-1185">Reference proteome</keyword>
<evidence type="ECO:0000256" key="1">
    <source>
        <dbReference type="ARBA" id="ARBA00023002"/>
    </source>
</evidence>
<keyword evidence="1" id="KW-0560">Oxidoreductase</keyword>
<proteinExistence type="predicted"/>
<evidence type="ECO:0000259" key="3">
    <source>
        <dbReference type="Pfam" id="PF00296"/>
    </source>
</evidence>
<dbReference type="InterPro" id="IPR050766">
    <property type="entry name" value="Bact_Lucif_Oxidored"/>
</dbReference>
<reference evidence="4 5" key="1">
    <citation type="submission" date="2019-05" db="EMBL/GenBank/DDBJ databases">
        <title>Streptomyces marianii sp. nov., a novel marine actinomycete from southern coast of India.</title>
        <authorList>
            <person name="Iniyan A.M."/>
            <person name="Wink J."/>
            <person name="Ramprasad E."/>
            <person name="Ramana C.V."/>
            <person name="Bunk B."/>
            <person name="Sproer C."/>
            <person name="Joseph F.-J.R.S."/>
            <person name="Vincent S.G.P."/>
        </authorList>
    </citation>
    <scope>NUCLEOTIDE SEQUENCE [LARGE SCALE GENOMIC DNA]</scope>
    <source>
        <strain evidence="4 5">ICN19</strain>
    </source>
</reference>